<evidence type="ECO:0000313" key="3">
    <source>
        <dbReference type="Proteomes" id="UP000023435"/>
    </source>
</evidence>
<feature type="region of interest" description="Disordered" evidence="1">
    <location>
        <begin position="70"/>
        <end position="101"/>
    </location>
</feature>
<gene>
    <name evidence="2" type="ORF">AZ78_2976</name>
</gene>
<name>A0A108UA88_9GAMM</name>
<dbReference type="AlphaFoldDB" id="A0A108UA88"/>
<proteinExistence type="predicted"/>
<dbReference type="Proteomes" id="UP000023435">
    <property type="component" value="Unassembled WGS sequence"/>
</dbReference>
<organism evidence="2 3">
    <name type="scientific">Lysobacter capsici AZ78</name>
    <dbReference type="NCBI Taxonomy" id="1444315"/>
    <lineage>
        <taxon>Bacteria</taxon>
        <taxon>Pseudomonadati</taxon>
        <taxon>Pseudomonadota</taxon>
        <taxon>Gammaproteobacteria</taxon>
        <taxon>Lysobacterales</taxon>
        <taxon>Lysobacteraceae</taxon>
        <taxon>Lysobacter</taxon>
    </lineage>
</organism>
<reference evidence="2 3" key="1">
    <citation type="journal article" date="2014" name="Genome Announc.">
        <title>Draft Genome Sequence of Lysobacter capsici AZ78, a Bacterium Antagonistic to Plant-Pathogenic Oomycetes.</title>
        <authorList>
            <person name="Puopolo G."/>
            <person name="Sonego P."/>
            <person name="Engelen K."/>
            <person name="Pertot I."/>
        </authorList>
    </citation>
    <scope>NUCLEOTIDE SEQUENCE [LARGE SCALE GENOMIC DNA]</scope>
    <source>
        <strain evidence="2 3">AZ78</strain>
    </source>
</reference>
<keyword evidence="3" id="KW-1185">Reference proteome</keyword>
<comment type="caution">
    <text evidence="2">The sequence shown here is derived from an EMBL/GenBank/DDBJ whole genome shotgun (WGS) entry which is preliminary data.</text>
</comment>
<protein>
    <submittedName>
        <fullName evidence="2">Uncharacterized protein</fullName>
    </submittedName>
</protein>
<dbReference type="EMBL" id="JAJA02000001">
    <property type="protein sequence ID" value="KWS05424.1"/>
    <property type="molecule type" value="Genomic_DNA"/>
</dbReference>
<sequence length="101" mass="10406">MSAKCAIGSCNSGRAWPLGIRTADDRNGDGAGPVSRAIQARHAGFATASAPARADDRPRRHATVRCDRVRRPGSRPRVAATTVASIPSAPLAGAPTHGRPS</sequence>
<evidence type="ECO:0000313" key="2">
    <source>
        <dbReference type="EMBL" id="KWS05424.1"/>
    </source>
</evidence>
<evidence type="ECO:0000256" key="1">
    <source>
        <dbReference type="SAM" id="MobiDB-lite"/>
    </source>
</evidence>
<accession>A0A108UA88</accession>